<evidence type="ECO:0000256" key="6">
    <source>
        <dbReference type="ARBA" id="ARBA00022741"/>
    </source>
</evidence>
<accession>A0ABY8EDE1</accession>
<dbReference type="InterPro" id="IPR002646">
    <property type="entry name" value="PolA_pol_head_dom"/>
</dbReference>
<keyword evidence="2 8" id="KW-0808">Transferase</keyword>
<evidence type="ECO:0000256" key="3">
    <source>
        <dbReference type="ARBA" id="ARBA00022694"/>
    </source>
</evidence>
<evidence type="ECO:0000259" key="9">
    <source>
        <dbReference type="PROSITE" id="PS51831"/>
    </source>
</evidence>
<comment type="similarity">
    <text evidence="8">Belongs to the tRNA nucleotidyltransferase/poly(A) polymerase family.</text>
</comment>
<evidence type="ECO:0000256" key="7">
    <source>
        <dbReference type="ARBA" id="ARBA00022842"/>
    </source>
</evidence>
<dbReference type="RefSeq" id="WP_277730782.1">
    <property type="nucleotide sequence ID" value="NZ_CP120733.1"/>
</dbReference>
<dbReference type="CDD" id="cd05398">
    <property type="entry name" value="NT_ClassII-CCAase"/>
    <property type="match status" value="1"/>
</dbReference>
<evidence type="ECO:0000256" key="4">
    <source>
        <dbReference type="ARBA" id="ARBA00022695"/>
    </source>
</evidence>
<dbReference type="Proteomes" id="UP001222800">
    <property type="component" value="Chromosome"/>
</dbReference>
<dbReference type="PANTHER" id="PTHR46173">
    <property type="entry name" value="CCA TRNA NUCLEOTIDYLTRANSFERASE 1, MITOCHONDRIAL"/>
    <property type="match status" value="1"/>
</dbReference>
<keyword evidence="8" id="KW-0694">RNA-binding</keyword>
<protein>
    <submittedName>
        <fullName evidence="10">HD domain-containing protein</fullName>
    </submittedName>
</protein>
<evidence type="ECO:0000256" key="8">
    <source>
        <dbReference type="RuleBase" id="RU003953"/>
    </source>
</evidence>
<reference evidence="10 11" key="1">
    <citation type="submission" date="2023-03" db="EMBL/GenBank/DDBJ databases">
        <title>Complete genome sequence of Tepidibacter sp. SWIR-1, isolated from a deep-sea hydrothermal vent.</title>
        <authorList>
            <person name="Li X."/>
        </authorList>
    </citation>
    <scope>NUCLEOTIDE SEQUENCE [LARGE SCALE GENOMIC DNA]</scope>
    <source>
        <strain evidence="10 11">SWIR-1</strain>
    </source>
</reference>
<name>A0ABY8EDE1_9FIRM</name>
<dbReference type="Gene3D" id="1.10.3090.10">
    <property type="entry name" value="cca-adding enzyme, domain 2"/>
    <property type="match status" value="1"/>
</dbReference>
<comment type="cofactor">
    <cofactor evidence="1">
        <name>Mg(2+)</name>
        <dbReference type="ChEBI" id="CHEBI:18420"/>
    </cofactor>
</comment>
<dbReference type="Pfam" id="PF01966">
    <property type="entry name" value="HD"/>
    <property type="match status" value="1"/>
</dbReference>
<keyword evidence="6" id="KW-0547">Nucleotide-binding</keyword>
<keyword evidence="7" id="KW-0460">Magnesium</keyword>
<dbReference type="SUPFAM" id="SSF81301">
    <property type="entry name" value="Nucleotidyltransferase"/>
    <property type="match status" value="1"/>
</dbReference>
<dbReference type="Gene3D" id="1.10.246.80">
    <property type="match status" value="1"/>
</dbReference>
<keyword evidence="11" id="KW-1185">Reference proteome</keyword>
<keyword evidence="3" id="KW-0819">tRNA processing</keyword>
<dbReference type="InterPro" id="IPR050264">
    <property type="entry name" value="Bact_CCA-adding_enz_type3_sf"/>
</dbReference>
<evidence type="ECO:0000313" key="11">
    <source>
        <dbReference type="Proteomes" id="UP001222800"/>
    </source>
</evidence>
<keyword evidence="5" id="KW-0479">Metal-binding</keyword>
<evidence type="ECO:0000256" key="5">
    <source>
        <dbReference type="ARBA" id="ARBA00022723"/>
    </source>
</evidence>
<sequence>MNIDIPVEVEKLLDILKQNNYEGFIVGGCVRDTLLNNTPKDWDMTTSCLPEKLMNILQDNNIKVIPTGLKHGTVTAVINDNNYEITTYRIDGEYKNNRRPENVEFTDKIEEDLSRRDFTINAMAYDSQYGLCDPFLGQQDLKKGIIKCVGNPLNRFEEDALRILRGVRFATRLNFELDKTTKYAMSDKGNLLLNISNERIKEEMCKILLTNKPSLGFNILKELDLLKYILPELDKCVGFDQKNSYHDKDVFDHIMSVVDYTPCNIKIRLAALFHDIAKPESFSIDEEGIGHFYGHNVKGEKLAKKILKRLKFDNDTIEHVCILVKEHMNMPNLENKKSIKKLINRSKIDNIFDLIDLKIADRKSSANPDDIGCILQLKSSVEEIIENKEPLTVNDLAINGNDIIKLGIKPGKKIGKILNDLNDLVLDHPKLNTKHYLKSEVKKYID</sequence>
<dbReference type="PANTHER" id="PTHR46173:SF1">
    <property type="entry name" value="CCA TRNA NUCLEOTIDYLTRANSFERASE 1, MITOCHONDRIAL"/>
    <property type="match status" value="1"/>
</dbReference>
<dbReference type="SUPFAM" id="SSF81891">
    <property type="entry name" value="Poly A polymerase C-terminal region-like"/>
    <property type="match status" value="1"/>
</dbReference>
<dbReference type="Gene3D" id="3.30.460.10">
    <property type="entry name" value="Beta Polymerase, domain 2"/>
    <property type="match status" value="1"/>
</dbReference>
<evidence type="ECO:0000256" key="2">
    <source>
        <dbReference type="ARBA" id="ARBA00022679"/>
    </source>
</evidence>
<dbReference type="Pfam" id="PF12627">
    <property type="entry name" value="PolyA_pol_RNAbd"/>
    <property type="match status" value="1"/>
</dbReference>
<dbReference type="InterPro" id="IPR043519">
    <property type="entry name" value="NT_sf"/>
</dbReference>
<dbReference type="CDD" id="cd00077">
    <property type="entry name" value="HDc"/>
    <property type="match status" value="1"/>
</dbReference>
<dbReference type="InterPro" id="IPR006674">
    <property type="entry name" value="HD_domain"/>
</dbReference>
<dbReference type="InterPro" id="IPR032828">
    <property type="entry name" value="PolyA_RNA-bd"/>
</dbReference>
<gene>
    <name evidence="10" type="ORF">P4S50_10725</name>
</gene>
<organism evidence="10 11">
    <name type="scientific">Tepidibacter hydrothermalis</name>
    <dbReference type="NCBI Taxonomy" id="3036126"/>
    <lineage>
        <taxon>Bacteria</taxon>
        <taxon>Bacillati</taxon>
        <taxon>Bacillota</taxon>
        <taxon>Clostridia</taxon>
        <taxon>Peptostreptococcales</taxon>
        <taxon>Peptostreptococcaceae</taxon>
        <taxon>Tepidibacter</taxon>
    </lineage>
</organism>
<dbReference type="PROSITE" id="PS51831">
    <property type="entry name" value="HD"/>
    <property type="match status" value="1"/>
</dbReference>
<keyword evidence="4" id="KW-0548">Nucleotidyltransferase</keyword>
<feature type="domain" description="HD" evidence="9">
    <location>
        <begin position="243"/>
        <end position="358"/>
    </location>
</feature>
<evidence type="ECO:0000313" key="10">
    <source>
        <dbReference type="EMBL" id="WFD08865.1"/>
    </source>
</evidence>
<proteinExistence type="inferred from homology"/>
<dbReference type="Pfam" id="PF01743">
    <property type="entry name" value="PolyA_pol"/>
    <property type="match status" value="1"/>
</dbReference>
<dbReference type="InterPro" id="IPR003607">
    <property type="entry name" value="HD/PDEase_dom"/>
</dbReference>
<evidence type="ECO:0000256" key="1">
    <source>
        <dbReference type="ARBA" id="ARBA00001946"/>
    </source>
</evidence>
<dbReference type="EMBL" id="CP120733">
    <property type="protein sequence ID" value="WFD08865.1"/>
    <property type="molecule type" value="Genomic_DNA"/>
</dbReference>